<evidence type="ECO:0000256" key="1">
    <source>
        <dbReference type="SAM" id="Phobius"/>
    </source>
</evidence>
<keyword evidence="1" id="KW-0472">Membrane</keyword>
<dbReference type="Proteomes" id="UP001596297">
    <property type="component" value="Unassembled WGS sequence"/>
</dbReference>
<proteinExistence type="predicted"/>
<reference evidence="3" key="1">
    <citation type="journal article" date="2019" name="Int. J. Syst. Evol. Microbiol.">
        <title>The Global Catalogue of Microorganisms (GCM) 10K type strain sequencing project: providing services to taxonomists for standard genome sequencing and annotation.</title>
        <authorList>
            <consortium name="The Broad Institute Genomics Platform"/>
            <consortium name="The Broad Institute Genome Sequencing Center for Infectious Disease"/>
            <person name="Wu L."/>
            <person name="Ma J."/>
        </authorList>
    </citation>
    <scope>NUCLEOTIDE SEQUENCE [LARGE SCALE GENOMIC DNA]</scope>
    <source>
        <strain evidence="3">CGMCC 1.15772</strain>
    </source>
</reference>
<keyword evidence="1" id="KW-0812">Transmembrane</keyword>
<feature type="transmembrane region" description="Helical" evidence="1">
    <location>
        <begin position="73"/>
        <end position="91"/>
    </location>
</feature>
<gene>
    <name evidence="2" type="ORF">ACFP81_11805</name>
</gene>
<organism evidence="2 3">
    <name type="scientific">Deinococcus lacus</name>
    <dbReference type="NCBI Taxonomy" id="392561"/>
    <lineage>
        <taxon>Bacteria</taxon>
        <taxon>Thermotogati</taxon>
        <taxon>Deinococcota</taxon>
        <taxon>Deinococci</taxon>
        <taxon>Deinococcales</taxon>
        <taxon>Deinococcaceae</taxon>
        <taxon>Deinococcus</taxon>
    </lineage>
</organism>
<dbReference type="RefSeq" id="WP_380083726.1">
    <property type="nucleotide sequence ID" value="NZ_JBHSWD010000002.1"/>
</dbReference>
<evidence type="ECO:0000313" key="2">
    <source>
        <dbReference type="EMBL" id="MFC6592608.1"/>
    </source>
</evidence>
<dbReference type="EMBL" id="JBHSWD010000002">
    <property type="protein sequence ID" value="MFC6592608.1"/>
    <property type="molecule type" value="Genomic_DNA"/>
</dbReference>
<evidence type="ECO:0000313" key="3">
    <source>
        <dbReference type="Proteomes" id="UP001596297"/>
    </source>
</evidence>
<name>A0ABW1YF09_9DEIO</name>
<keyword evidence="1" id="KW-1133">Transmembrane helix</keyword>
<comment type="caution">
    <text evidence="2">The sequence shown here is derived from an EMBL/GenBank/DDBJ whole genome shotgun (WGS) entry which is preliminary data.</text>
</comment>
<feature type="transmembrane region" description="Helical" evidence="1">
    <location>
        <begin position="42"/>
        <end position="66"/>
    </location>
</feature>
<accession>A0ABW1YF09</accession>
<sequence>MPAALGPEPFLALGLAAVRLALLGGLIGTGAALGTSRGLRPLGWGLGLAAVTAVVFSLLTGGGFLGERLAHPYMTATTLGLAGALGLWLAALSGGNPYGAPGECWLPVEYCCGREAAAPCWRLCWAWWRLAWFPGAGGI</sequence>
<protein>
    <submittedName>
        <fullName evidence="2">Uncharacterized protein</fullName>
    </submittedName>
</protein>
<keyword evidence="3" id="KW-1185">Reference proteome</keyword>